<sequence>MAKKDGTIYFYQLQFSRVTTQLNPDGSFVEHALPALTFKEEFIRLLNTNLNQYHTMTFRDEFSLEVIASGNHINLLPTIGSLALNENTTIIFGKLGRKKDIINFQRRNVNTLKPNDIEKSIDEFFECFTYFYTFYEENNGNPVVTIAFLKAQAAPDIRKLALLSSLMTSPDYKIKVEPIITPNGLALLMNKRIINSINYSVSLPTDDTLAQNIFGVNHEDDFDSFNNLKTLNFTITLKGSKGKNILNNRNILANISERVRTFTNNRNGTNASISAMARNDNEKMIEYDFLDNLFISKTSFDFGTESGWEDIVKAKMHEKYLDLRSDLLQYVR</sequence>
<dbReference type="OrthoDB" id="1957712at2"/>
<evidence type="ECO:0000313" key="1">
    <source>
        <dbReference type="EMBL" id="QNU67281.1"/>
    </source>
</evidence>
<protein>
    <submittedName>
        <fullName evidence="1">Uncharacterized protein</fullName>
    </submittedName>
</protein>
<dbReference type="EMBL" id="CP061336">
    <property type="protein sequence ID" value="QNU67281.1"/>
    <property type="molecule type" value="Genomic_DNA"/>
</dbReference>
<reference evidence="1 2" key="1">
    <citation type="submission" date="2020-09" db="EMBL/GenBank/DDBJ databases">
        <title>Characterization and genome sequencing of Ruminiclostridium sp. nov. MA18.</title>
        <authorList>
            <person name="Rettenmaier R."/>
            <person name="Kowollik M.-L."/>
            <person name="Liebl W."/>
            <person name="Zverlov V."/>
        </authorList>
    </citation>
    <scope>NUCLEOTIDE SEQUENCE [LARGE SCALE GENOMIC DNA]</scope>
    <source>
        <strain evidence="1 2">MA18</strain>
    </source>
</reference>
<dbReference type="AlphaFoldDB" id="A0A4U7JBD2"/>
<organism evidence="1 2">
    <name type="scientific">Ruminiclostridium herbifermentans</name>
    <dbReference type="NCBI Taxonomy" id="2488810"/>
    <lineage>
        <taxon>Bacteria</taxon>
        <taxon>Bacillati</taxon>
        <taxon>Bacillota</taxon>
        <taxon>Clostridia</taxon>
        <taxon>Eubacteriales</taxon>
        <taxon>Oscillospiraceae</taxon>
        <taxon>Ruminiclostridium</taxon>
    </lineage>
</organism>
<evidence type="ECO:0000313" key="2">
    <source>
        <dbReference type="Proteomes" id="UP000306409"/>
    </source>
</evidence>
<keyword evidence="2" id="KW-1185">Reference proteome</keyword>
<dbReference type="Proteomes" id="UP000306409">
    <property type="component" value="Chromosome"/>
</dbReference>
<name>A0A4U7JBD2_9FIRM</name>
<dbReference type="RefSeq" id="WP_137699011.1">
    <property type="nucleotide sequence ID" value="NZ_CP061336.1"/>
</dbReference>
<dbReference type="KEGG" id="rher:EHE19_001675"/>
<proteinExistence type="predicted"/>
<gene>
    <name evidence="1" type="ORF">EHE19_001675</name>
</gene>
<accession>A0A4U7JBD2</accession>